<dbReference type="EMBL" id="FQXG01000005">
    <property type="protein sequence ID" value="SHH93378.1"/>
    <property type="molecule type" value="Genomic_DNA"/>
</dbReference>
<dbReference type="Proteomes" id="UP000184268">
    <property type="component" value="Unassembled WGS sequence"/>
</dbReference>
<proteinExistence type="predicted"/>
<protein>
    <recommendedName>
        <fullName evidence="5">Phage shock protein B</fullName>
    </recommendedName>
</protein>
<organism evidence="3 4">
    <name type="scientific">Ferrimonas marina</name>
    <dbReference type="NCBI Taxonomy" id="299255"/>
    <lineage>
        <taxon>Bacteria</taxon>
        <taxon>Pseudomonadati</taxon>
        <taxon>Pseudomonadota</taxon>
        <taxon>Gammaproteobacteria</taxon>
        <taxon>Alteromonadales</taxon>
        <taxon>Ferrimonadaceae</taxon>
        <taxon>Ferrimonas</taxon>
    </lineage>
</organism>
<name>A0A1M5X1G1_9GAMM</name>
<evidence type="ECO:0008006" key="5">
    <source>
        <dbReference type="Google" id="ProtNLM"/>
    </source>
</evidence>
<gene>
    <name evidence="3" type="ORF">SAMN02745129_3132</name>
</gene>
<dbReference type="RefSeq" id="WP_067661191.1">
    <property type="nucleotide sequence ID" value="NZ_FQXG01000005.1"/>
</dbReference>
<feature type="coiled-coil region" evidence="1">
    <location>
        <begin position="40"/>
        <end position="67"/>
    </location>
</feature>
<keyword evidence="2" id="KW-0732">Signal</keyword>
<evidence type="ECO:0000256" key="1">
    <source>
        <dbReference type="SAM" id="Coils"/>
    </source>
</evidence>
<keyword evidence="1" id="KW-0175">Coiled coil</keyword>
<sequence>MSFWTFLAIFFGGAFALDAWTSHNKTKQKQADASASASAVKDVAQEVEALKQDNQALRQRVETLEAIVTDRGFDVADEIRKLG</sequence>
<dbReference type="AlphaFoldDB" id="A0A1M5X1G1"/>
<evidence type="ECO:0000313" key="3">
    <source>
        <dbReference type="EMBL" id="SHH93378.1"/>
    </source>
</evidence>
<evidence type="ECO:0000256" key="2">
    <source>
        <dbReference type="SAM" id="SignalP"/>
    </source>
</evidence>
<reference evidence="3 4" key="1">
    <citation type="submission" date="2016-11" db="EMBL/GenBank/DDBJ databases">
        <authorList>
            <person name="Jaros S."/>
            <person name="Januszkiewicz K."/>
            <person name="Wedrychowicz H."/>
        </authorList>
    </citation>
    <scope>NUCLEOTIDE SEQUENCE [LARGE SCALE GENOMIC DNA]</scope>
    <source>
        <strain evidence="3 4">DSM 16917</strain>
    </source>
</reference>
<accession>A0A1M5X1G1</accession>
<feature type="signal peptide" evidence="2">
    <location>
        <begin position="1"/>
        <end position="16"/>
    </location>
</feature>
<dbReference type="STRING" id="299255.SAMN02745129_3132"/>
<keyword evidence="4" id="KW-1185">Reference proteome</keyword>
<evidence type="ECO:0000313" key="4">
    <source>
        <dbReference type="Proteomes" id="UP000184268"/>
    </source>
</evidence>
<dbReference type="OrthoDB" id="6268604at2"/>
<feature type="chain" id="PRO_5009914830" description="Phage shock protein B" evidence="2">
    <location>
        <begin position="17"/>
        <end position="83"/>
    </location>
</feature>